<comment type="caution">
    <text evidence="2">The sequence shown here is derived from an EMBL/GenBank/DDBJ whole genome shotgun (WGS) entry which is preliminary data.</text>
</comment>
<proteinExistence type="predicted"/>
<dbReference type="SUPFAM" id="SSF53850">
    <property type="entry name" value="Periplasmic binding protein-like II"/>
    <property type="match status" value="1"/>
</dbReference>
<feature type="chain" id="PRO_5031432919" evidence="1">
    <location>
        <begin position="23"/>
        <end position="450"/>
    </location>
</feature>
<keyword evidence="3" id="KW-1185">Reference proteome</keyword>
<dbReference type="EMBL" id="WJXB01000003">
    <property type="protein sequence ID" value="MRN53809.1"/>
    <property type="molecule type" value="Genomic_DNA"/>
</dbReference>
<dbReference type="InterPro" id="IPR050490">
    <property type="entry name" value="Bact_solute-bd_prot1"/>
</dbReference>
<dbReference type="PROSITE" id="PS51257">
    <property type="entry name" value="PROKAR_LIPOPROTEIN"/>
    <property type="match status" value="1"/>
</dbReference>
<sequence>MKVIKKAILSSLLLGLVGTSLAGCGGTNNSPGDSPASSNASVDPVTIKWYVTSGNGNMPVTQQLLADYKAESGVNVELQVVPGDGEAIYKKVDVDLSAGGDVDLITMQNAIVLSKYATNDWLLPLNDIYKEAGYDYETKFGKNLNKFDGDTIYTLPDGLVSWVVFYNKKIFDDANVPYPSGEWTWDQYIETAKKLTDPSKGIYGSSMPDYDTILYLLAQQQGVNAYKADGTSNYDDPAFKESLQWYGELGNTLKIQPSWLEIKSKKIPYDAFMTGKYGMQLIGSWYTFAPQDLKTYPRDWKIGLTQIPVDPQGKNGISTSGGIAVNKASKHSKEAADFVRWFAENNYKYSGGMTAQVNLNDEESNKIFTEIAAKFPALDGITAEDLKAALVTPNLGAVPEKITGSIPTDYGNIILQEGELYLVGQKSLDDAISSIKTRANEAIKKQSTIH</sequence>
<dbReference type="PANTHER" id="PTHR43649">
    <property type="entry name" value="ARABINOSE-BINDING PROTEIN-RELATED"/>
    <property type="match status" value="1"/>
</dbReference>
<dbReference type="RefSeq" id="WP_154118793.1">
    <property type="nucleotide sequence ID" value="NZ_WJXB01000003.1"/>
</dbReference>
<dbReference type="AlphaFoldDB" id="A0A7X2H5B7"/>
<dbReference type="Pfam" id="PF01547">
    <property type="entry name" value="SBP_bac_1"/>
    <property type="match status" value="1"/>
</dbReference>
<gene>
    <name evidence="2" type="ORF">GJB61_12495</name>
</gene>
<evidence type="ECO:0000313" key="2">
    <source>
        <dbReference type="EMBL" id="MRN53809.1"/>
    </source>
</evidence>
<organism evidence="2 3">
    <name type="scientific">Paenibacillus monticola</name>
    <dbReference type="NCBI Taxonomy" id="2666075"/>
    <lineage>
        <taxon>Bacteria</taxon>
        <taxon>Bacillati</taxon>
        <taxon>Bacillota</taxon>
        <taxon>Bacilli</taxon>
        <taxon>Bacillales</taxon>
        <taxon>Paenibacillaceae</taxon>
        <taxon>Paenibacillus</taxon>
    </lineage>
</organism>
<feature type="signal peptide" evidence="1">
    <location>
        <begin position="1"/>
        <end position="22"/>
    </location>
</feature>
<dbReference type="PANTHER" id="PTHR43649:SF12">
    <property type="entry name" value="DIACETYLCHITOBIOSE BINDING PROTEIN DASA"/>
    <property type="match status" value="1"/>
</dbReference>
<dbReference type="Proteomes" id="UP000463051">
    <property type="component" value="Unassembled WGS sequence"/>
</dbReference>
<keyword evidence="1" id="KW-0732">Signal</keyword>
<reference evidence="2 3" key="1">
    <citation type="submission" date="2019-11" db="EMBL/GenBank/DDBJ databases">
        <title>Paenibacillus monticola sp. nov., a novel PGPR strain isolated from mountain sample in China.</title>
        <authorList>
            <person name="Zhao Q."/>
            <person name="Li H.-P."/>
            <person name="Zhang J.-L."/>
        </authorList>
    </citation>
    <scope>NUCLEOTIDE SEQUENCE [LARGE SCALE GENOMIC DNA]</scope>
    <source>
        <strain evidence="2 3">LC-T2</strain>
    </source>
</reference>
<evidence type="ECO:0000256" key="1">
    <source>
        <dbReference type="SAM" id="SignalP"/>
    </source>
</evidence>
<dbReference type="Gene3D" id="3.40.190.10">
    <property type="entry name" value="Periplasmic binding protein-like II"/>
    <property type="match status" value="1"/>
</dbReference>
<dbReference type="InterPro" id="IPR006059">
    <property type="entry name" value="SBP"/>
</dbReference>
<evidence type="ECO:0000313" key="3">
    <source>
        <dbReference type="Proteomes" id="UP000463051"/>
    </source>
</evidence>
<name>A0A7X2H5B7_9BACL</name>
<protein>
    <submittedName>
        <fullName evidence="2">Extracellular solute-binding protein</fullName>
    </submittedName>
</protein>
<accession>A0A7X2H5B7</accession>